<evidence type="ECO:0000256" key="1">
    <source>
        <dbReference type="ARBA" id="ARBA00006658"/>
    </source>
</evidence>
<reference evidence="2 3" key="1">
    <citation type="submission" date="2016-03" db="EMBL/GenBank/DDBJ databases">
        <title>Choanephora cucurbitarum.</title>
        <authorList>
            <person name="Min B."/>
            <person name="Park H."/>
            <person name="Park J.-H."/>
            <person name="Shin H.-D."/>
            <person name="Choi I.-G."/>
        </authorList>
    </citation>
    <scope>NUCLEOTIDE SEQUENCE [LARGE SCALE GENOMIC DNA]</scope>
    <source>
        <strain evidence="2 3">KUS-F28377</strain>
    </source>
</reference>
<dbReference type="GO" id="GO:0005829">
    <property type="term" value="C:cytosol"/>
    <property type="evidence" value="ECO:0007669"/>
    <property type="project" value="TreeGrafter"/>
</dbReference>
<dbReference type="STRING" id="101091.A0A1C7NPJ7"/>
<name>A0A1C7NPJ7_9FUNG</name>
<evidence type="ECO:0000313" key="2">
    <source>
        <dbReference type="EMBL" id="OBZ89154.1"/>
    </source>
</evidence>
<organism evidence="2 3">
    <name type="scientific">Choanephora cucurbitarum</name>
    <dbReference type="NCBI Taxonomy" id="101091"/>
    <lineage>
        <taxon>Eukaryota</taxon>
        <taxon>Fungi</taxon>
        <taxon>Fungi incertae sedis</taxon>
        <taxon>Mucoromycota</taxon>
        <taxon>Mucoromycotina</taxon>
        <taxon>Mucoromycetes</taxon>
        <taxon>Mucorales</taxon>
        <taxon>Mucorineae</taxon>
        <taxon>Choanephoraceae</taxon>
        <taxon>Choanephoroideae</taxon>
        <taxon>Choanephora</taxon>
    </lineage>
</organism>
<sequence length="268" mass="31018">MSSPVYIKEGSPRTGLVQGISLNGWTITSKKASICSSNEMEKMQKDFGLPPPEMVFGNNHVTVQYNKLQIQFNAYDALAMIDTSSDSSENIKVAYAEEWKKKSSANHTDIKDVVKPYDWTYSTAYRGTTLDCPFEQHESESMINIERLKTQEPILFYDENILYEDELADNGTAMLTVRLRVMPSCFLVLQRFFLRVDDVLFRVNETRLYHEFGQDYFVREFTSKEVHYQYIRQKLGRGDVSLLNDQQWVISVMPDIPNQSIKESIKIV</sequence>
<dbReference type="PANTHER" id="PTHR21021">
    <property type="entry name" value="GAF/PUTATIVE CYTOSKELETAL PROTEIN"/>
    <property type="match status" value="1"/>
</dbReference>
<dbReference type="Pfam" id="PF04176">
    <property type="entry name" value="TIP41"/>
    <property type="match status" value="1"/>
</dbReference>
<dbReference type="PANTHER" id="PTHR21021:SF16">
    <property type="entry name" value="TIP41-LIKE PROTEIN"/>
    <property type="match status" value="1"/>
</dbReference>
<dbReference type="InParanoid" id="A0A1C7NPJ7"/>
<dbReference type="InterPro" id="IPR007303">
    <property type="entry name" value="TIP41-like"/>
</dbReference>
<accession>A0A1C7NPJ7</accession>
<dbReference type="GO" id="GO:0031929">
    <property type="term" value="P:TOR signaling"/>
    <property type="evidence" value="ECO:0007669"/>
    <property type="project" value="TreeGrafter"/>
</dbReference>
<dbReference type="InterPro" id="IPR051330">
    <property type="entry name" value="Phosphatase_reg/MetRdx"/>
</dbReference>
<dbReference type="OrthoDB" id="10253878at2759"/>
<gene>
    <name evidence="2" type="primary">tiprl</name>
    <name evidence="2" type="ORF">A0J61_02787</name>
</gene>
<dbReference type="AlphaFoldDB" id="A0A1C7NPJ7"/>
<protein>
    <submittedName>
        <fullName evidence="2">TIP41-like protein</fullName>
    </submittedName>
</protein>
<dbReference type="FunCoup" id="A0A1C7NPJ7">
    <property type="interactions" value="614"/>
</dbReference>
<keyword evidence="3" id="KW-1185">Reference proteome</keyword>
<proteinExistence type="inferred from homology"/>
<evidence type="ECO:0000313" key="3">
    <source>
        <dbReference type="Proteomes" id="UP000093000"/>
    </source>
</evidence>
<dbReference type="Proteomes" id="UP000093000">
    <property type="component" value="Unassembled WGS sequence"/>
</dbReference>
<dbReference type="EMBL" id="LUGH01000110">
    <property type="protein sequence ID" value="OBZ89154.1"/>
    <property type="molecule type" value="Genomic_DNA"/>
</dbReference>
<comment type="similarity">
    <text evidence="1">Belongs to the TIP41 family.</text>
</comment>
<comment type="caution">
    <text evidence="2">The sequence shown here is derived from an EMBL/GenBank/DDBJ whole genome shotgun (WGS) entry which is preliminary data.</text>
</comment>